<feature type="region of interest" description="Disordered" evidence="2">
    <location>
        <begin position="1"/>
        <end position="35"/>
    </location>
</feature>
<evidence type="ECO:0000313" key="3">
    <source>
        <dbReference type="EMBL" id="ODO07493.1"/>
    </source>
</evidence>
<keyword evidence="4" id="KW-1185">Reference proteome</keyword>
<feature type="compositionally biased region" description="Low complexity" evidence="2">
    <location>
        <begin position="1"/>
        <end position="18"/>
    </location>
</feature>
<reference evidence="3 4" key="1">
    <citation type="submission" date="2016-06" db="EMBL/GenBank/DDBJ databases">
        <title>Evolution of pathogenesis and genome organization in the Tremellales.</title>
        <authorList>
            <person name="Cuomo C."/>
            <person name="Litvintseva A."/>
            <person name="Heitman J."/>
            <person name="Chen Y."/>
            <person name="Sun S."/>
            <person name="Springer D."/>
            <person name="Dromer F."/>
            <person name="Young S."/>
            <person name="Zeng Q."/>
            <person name="Chapman S."/>
            <person name="Gujja S."/>
            <person name="Saif S."/>
            <person name="Birren B."/>
        </authorList>
    </citation>
    <scope>NUCLEOTIDE SEQUENCE [LARGE SCALE GENOMIC DNA]</scope>
    <source>
        <strain evidence="3 4">CBS 7118</strain>
    </source>
</reference>
<comment type="caution">
    <text evidence="3">The sequence shown here is derived from an EMBL/GenBank/DDBJ whole genome shotgun (WGS) entry which is preliminary data.</text>
</comment>
<evidence type="ECO:0000313" key="4">
    <source>
        <dbReference type="Proteomes" id="UP000094819"/>
    </source>
</evidence>
<dbReference type="OrthoDB" id="17066at2759"/>
<keyword evidence="1" id="KW-0175">Coiled coil</keyword>
<evidence type="ECO:0000256" key="1">
    <source>
        <dbReference type="SAM" id="Coils"/>
    </source>
</evidence>
<dbReference type="Proteomes" id="UP000094819">
    <property type="component" value="Unassembled WGS sequence"/>
</dbReference>
<dbReference type="GeneID" id="30190285"/>
<sequence length="246" mass="27688">MSGRLASLSTPSRSRSSPSPSPSPAPATPLRQTETTHHRMLKLVITEVKNVIRTWDEIIILEGYKAAKGCIDETTEMDNLLDVEEKPERPEIGPHLSDLYGHRVALQAAMAKLDNNLGKLNQLADQADKVLLGACSRETSDFIFVEPLWLTWTLEHFVNSISSLIPLHTSHLAELTIITTTILDPATSFDDAKYSIEAWRDLASGGERWDGVREWEDLVELELTRGELVEEDEDEDDFKKKGKKRR</sequence>
<dbReference type="EMBL" id="AWGH01000002">
    <property type="protein sequence ID" value="ODO07493.1"/>
    <property type="molecule type" value="Genomic_DNA"/>
</dbReference>
<protein>
    <submittedName>
        <fullName evidence="3">Uncharacterized protein</fullName>
    </submittedName>
</protein>
<evidence type="ECO:0000256" key="2">
    <source>
        <dbReference type="SAM" id="MobiDB-lite"/>
    </source>
</evidence>
<dbReference type="RefSeq" id="XP_019034970.1">
    <property type="nucleotide sequence ID" value="XM_019173244.1"/>
</dbReference>
<gene>
    <name evidence="3" type="ORF">L198_01072</name>
</gene>
<dbReference type="AlphaFoldDB" id="A0A1E3K3T1"/>
<proteinExistence type="predicted"/>
<feature type="coiled-coil region" evidence="1">
    <location>
        <begin position="103"/>
        <end position="130"/>
    </location>
</feature>
<accession>A0A1E3K3T1</accession>
<organism evidence="3 4">
    <name type="scientific">Cryptococcus wingfieldii CBS 7118</name>
    <dbReference type="NCBI Taxonomy" id="1295528"/>
    <lineage>
        <taxon>Eukaryota</taxon>
        <taxon>Fungi</taxon>
        <taxon>Dikarya</taxon>
        <taxon>Basidiomycota</taxon>
        <taxon>Agaricomycotina</taxon>
        <taxon>Tremellomycetes</taxon>
        <taxon>Tremellales</taxon>
        <taxon>Cryptococcaceae</taxon>
        <taxon>Cryptococcus</taxon>
    </lineage>
</organism>
<name>A0A1E3K3T1_9TREE</name>